<keyword evidence="4" id="KW-1185">Reference proteome</keyword>
<name>A0ABQ5A150_9ASTR</name>
<keyword evidence="1" id="KW-0175">Coiled coil</keyword>
<comment type="caution">
    <text evidence="3">The sequence shown here is derived from an EMBL/GenBank/DDBJ whole genome shotgun (WGS) entry which is preliminary data.</text>
</comment>
<evidence type="ECO:0000313" key="3">
    <source>
        <dbReference type="EMBL" id="GJS96253.1"/>
    </source>
</evidence>
<gene>
    <name evidence="3" type="ORF">Tco_0803221</name>
</gene>
<sequence>MSGSELGEMALESSQAVVMPKFDMHIYTSTLTIKELKEAITEYCIPTDLHPRLPPPKLTMDKLPPKYIGIYIEQLEQGGLRIPFSTFFLADAMPWIHTDTNVRDDFPTNCNEGDAERLAEFTIRLCPPPRHLLYVCGLTKTCRHPELSYSIKDPDRKVLTMDDFLKLSVWNRTVRSIKKPNSKIAVDREKKDQQNLAKAQANRVGEGGSISPQKKRAYKNQESTGSRSEGTISVTPLHKAAPKLVDETTTSIPKDIAENVAIGSQIANIEREVVDLNHSFHSAHHKDNDKNTADHQFVPEWGLCDDLRICSFRAQKVEMIKKLEETLEPKSKQLADAKGRIKVLEGEKTTLVAELAQAEMDRHKLVREFISAVVKRLHISMEYQNSLAVPIGLCFTSGWLGGLSLGMKQEEIVAMLSETSNLDIEGSKAWKDKHHKLFTKQYPYV</sequence>
<protein>
    <submittedName>
        <fullName evidence="3">Uncharacterized protein</fullName>
    </submittedName>
</protein>
<feature type="compositionally biased region" description="Polar residues" evidence="2">
    <location>
        <begin position="220"/>
        <end position="234"/>
    </location>
</feature>
<evidence type="ECO:0000256" key="1">
    <source>
        <dbReference type="SAM" id="Coils"/>
    </source>
</evidence>
<evidence type="ECO:0000256" key="2">
    <source>
        <dbReference type="SAM" id="MobiDB-lite"/>
    </source>
</evidence>
<accession>A0ABQ5A150</accession>
<dbReference type="EMBL" id="BQNB010011872">
    <property type="protein sequence ID" value="GJS96253.1"/>
    <property type="molecule type" value="Genomic_DNA"/>
</dbReference>
<reference evidence="3" key="1">
    <citation type="journal article" date="2022" name="Int. J. Mol. Sci.">
        <title>Draft Genome of Tanacetum Coccineum: Genomic Comparison of Closely Related Tanacetum-Family Plants.</title>
        <authorList>
            <person name="Yamashiro T."/>
            <person name="Shiraishi A."/>
            <person name="Nakayama K."/>
            <person name="Satake H."/>
        </authorList>
    </citation>
    <scope>NUCLEOTIDE SEQUENCE</scope>
</reference>
<feature type="coiled-coil region" evidence="1">
    <location>
        <begin position="320"/>
        <end position="361"/>
    </location>
</feature>
<proteinExistence type="predicted"/>
<dbReference type="Proteomes" id="UP001151760">
    <property type="component" value="Unassembled WGS sequence"/>
</dbReference>
<reference evidence="3" key="2">
    <citation type="submission" date="2022-01" db="EMBL/GenBank/DDBJ databases">
        <authorList>
            <person name="Yamashiro T."/>
            <person name="Shiraishi A."/>
            <person name="Satake H."/>
            <person name="Nakayama K."/>
        </authorList>
    </citation>
    <scope>NUCLEOTIDE SEQUENCE</scope>
</reference>
<organism evidence="3 4">
    <name type="scientific">Tanacetum coccineum</name>
    <dbReference type="NCBI Taxonomy" id="301880"/>
    <lineage>
        <taxon>Eukaryota</taxon>
        <taxon>Viridiplantae</taxon>
        <taxon>Streptophyta</taxon>
        <taxon>Embryophyta</taxon>
        <taxon>Tracheophyta</taxon>
        <taxon>Spermatophyta</taxon>
        <taxon>Magnoliopsida</taxon>
        <taxon>eudicotyledons</taxon>
        <taxon>Gunneridae</taxon>
        <taxon>Pentapetalae</taxon>
        <taxon>asterids</taxon>
        <taxon>campanulids</taxon>
        <taxon>Asterales</taxon>
        <taxon>Asteraceae</taxon>
        <taxon>Asteroideae</taxon>
        <taxon>Anthemideae</taxon>
        <taxon>Anthemidinae</taxon>
        <taxon>Tanacetum</taxon>
    </lineage>
</organism>
<feature type="region of interest" description="Disordered" evidence="2">
    <location>
        <begin position="186"/>
        <end position="239"/>
    </location>
</feature>
<evidence type="ECO:0000313" key="4">
    <source>
        <dbReference type="Proteomes" id="UP001151760"/>
    </source>
</evidence>